<dbReference type="EMBL" id="JACMSC010000019">
    <property type="protein sequence ID" value="KAG6473951.1"/>
    <property type="molecule type" value="Genomic_DNA"/>
</dbReference>
<proteinExistence type="predicted"/>
<dbReference type="PANTHER" id="PTHR32166">
    <property type="entry name" value="OSJNBA0013A04.12 PROTEIN"/>
    <property type="match status" value="1"/>
</dbReference>
<dbReference type="AlphaFoldDB" id="A0A8J5CDX0"/>
<accession>A0A8J5CDX0</accession>
<feature type="domain" description="DUF7963" evidence="3">
    <location>
        <begin position="147"/>
        <end position="229"/>
    </location>
</feature>
<name>A0A8J5CDX0_ZINOF</name>
<evidence type="ECO:0000256" key="1">
    <source>
        <dbReference type="SAM" id="MobiDB-lite"/>
    </source>
</evidence>
<evidence type="ECO:0000313" key="4">
    <source>
        <dbReference type="EMBL" id="KAG6473951.1"/>
    </source>
</evidence>
<evidence type="ECO:0000313" key="5">
    <source>
        <dbReference type="Proteomes" id="UP000734854"/>
    </source>
</evidence>
<keyword evidence="2" id="KW-0812">Transmembrane</keyword>
<dbReference type="SUPFAM" id="SSF53098">
    <property type="entry name" value="Ribonuclease H-like"/>
    <property type="match status" value="1"/>
</dbReference>
<keyword evidence="2" id="KW-1133">Transmembrane helix</keyword>
<feature type="region of interest" description="Disordered" evidence="1">
    <location>
        <begin position="1"/>
        <end position="26"/>
    </location>
</feature>
<comment type="caution">
    <text evidence="4">The sequence shown here is derived from an EMBL/GenBank/DDBJ whole genome shotgun (WGS) entry which is preliminary data.</text>
</comment>
<gene>
    <name evidence="4" type="ORF">ZIOFF_067871</name>
</gene>
<organism evidence="4 5">
    <name type="scientific">Zingiber officinale</name>
    <name type="common">Ginger</name>
    <name type="synonym">Amomum zingiber</name>
    <dbReference type="NCBI Taxonomy" id="94328"/>
    <lineage>
        <taxon>Eukaryota</taxon>
        <taxon>Viridiplantae</taxon>
        <taxon>Streptophyta</taxon>
        <taxon>Embryophyta</taxon>
        <taxon>Tracheophyta</taxon>
        <taxon>Spermatophyta</taxon>
        <taxon>Magnoliopsida</taxon>
        <taxon>Liliopsida</taxon>
        <taxon>Zingiberales</taxon>
        <taxon>Zingiberaceae</taxon>
        <taxon>Zingiber</taxon>
    </lineage>
</organism>
<dbReference type="InterPro" id="IPR012337">
    <property type="entry name" value="RNaseH-like_sf"/>
</dbReference>
<feature type="transmembrane region" description="Helical" evidence="2">
    <location>
        <begin position="92"/>
        <end position="112"/>
    </location>
</feature>
<evidence type="ECO:0000256" key="2">
    <source>
        <dbReference type="SAM" id="Phobius"/>
    </source>
</evidence>
<dbReference type="InterPro" id="IPR058269">
    <property type="entry name" value="DUF7963"/>
</dbReference>
<keyword evidence="2" id="KW-0472">Membrane</keyword>
<keyword evidence="5" id="KW-1185">Reference proteome</keyword>
<protein>
    <recommendedName>
        <fullName evidence="3">DUF7963 domain-containing protein</fullName>
    </recommendedName>
</protein>
<dbReference type="Pfam" id="PF25908">
    <property type="entry name" value="DUF7963"/>
    <property type="match status" value="1"/>
</dbReference>
<dbReference type="PANTHER" id="PTHR32166:SF24">
    <property type="entry name" value="F16P17.2 PROTEIN"/>
    <property type="match status" value="1"/>
</dbReference>
<sequence length="870" mass="96893">MCDWPKQRSTNRVPGAKSPAQVCESRARPPARPLQILMLQISLLLIKRLCDRADVRVSASGAYCAGRRRSQSPRCIIWASDWDASPFAMERLIFFFFFFFFFYAFGGGGCWWRELFKGDCVLGLLIWMEAGAKESAGGEGAAAAAAGEDPTAREARKRYERLLAVRSKATKGKGAWYWTHLEPILVTAAGAAYPSAAKLRCALCASLFSASNPSRTASEHLKRGACPNFFSPSSTAASDPAASLAAPVDPVPISSLPPASPRVRPHRLLIRQRPDAVPPHQSKPPLLLSGGKEDLVALARLEDRVKKLKSPMISPATLPKPQADSALALVADWVFESAGAVSPSALDHPKFQSFLNQVGLSSIPSRQLVFSFLDARHQEVLSEFEARIRDAAFFQLASNGWKSSATSSEHTMVSFAVNLPNGTTLFHRTLLTTGRTTSDYAEEILWDAVIKLSNDRSDRCAGVVADRFGTKALRSLEGRSRRMVNISCQLEAFNNLLVDFAQYLPTFARASANCSKLGNFINTHSRVLSIFNKYQLEEHGHTRLLRSRSSPTDSSNKPTDFPAYFAVLEDVMDFVRPIQMAVLDDDYKLVSAEEPIARDMAELIQDGRFWTELEAVHSLVTLVKSIASEIETELPLIGQCLPLWDELRSKVREWRAKFSNFDGSLVENLIEKRFQKNYRPAWSAAFVLDPLFLVKNTSGKYLPPFSRLSPEQEKEVDQLIMRLVSPEDAHIVLMELMKWRSEGLDPLYAQAVQVKDHDPSTGKMRIANPQSRRLVWETCLSEFKFLQQVAVRLIFLHATSGGLKRNSTFKQWMRAHALSPAAQKIAFLTAHSKIGRRDFATEEEKDAELLKMVDDDDDIVSEFVEASSSA</sequence>
<reference evidence="4 5" key="1">
    <citation type="submission" date="2020-08" db="EMBL/GenBank/DDBJ databases">
        <title>Plant Genome Project.</title>
        <authorList>
            <person name="Zhang R.-G."/>
        </authorList>
    </citation>
    <scope>NUCLEOTIDE SEQUENCE [LARGE SCALE GENOMIC DNA]</scope>
    <source>
        <tissue evidence="4">Rhizome</tissue>
    </source>
</reference>
<evidence type="ECO:0000259" key="3">
    <source>
        <dbReference type="Pfam" id="PF25908"/>
    </source>
</evidence>
<dbReference type="Proteomes" id="UP000734854">
    <property type="component" value="Unassembled WGS sequence"/>
</dbReference>